<evidence type="ECO:0000313" key="2">
    <source>
        <dbReference type="EMBL" id="KZV85528.1"/>
    </source>
</evidence>
<organism evidence="2 3">
    <name type="scientific">Exidia glandulosa HHB12029</name>
    <dbReference type="NCBI Taxonomy" id="1314781"/>
    <lineage>
        <taxon>Eukaryota</taxon>
        <taxon>Fungi</taxon>
        <taxon>Dikarya</taxon>
        <taxon>Basidiomycota</taxon>
        <taxon>Agaricomycotina</taxon>
        <taxon>Agaricomycetes</taxon>
        <taxon>Auriculariales</taxon>
        <taxon>Exidiaceae</taxon>
        <taxon>Exidia</taxon>
    </lineage>
</organism>
<dbReference type="Gene3D" id="3.40.50.720">
    <property type="entry name" value="NAD(P)-binding Rossmann-like Domain"/>
    <property type="match status" value="1"/>
</dbReference>
<dbReference type="STRING" id="1314781.A0A165DWL8"/>
<dbReference type="Gene3D" id="3.90.180.10">
    <property type="entry name" value="Medium-chain alcohol dehydrogenases, catalytic domain"/>
    <property type="match status" value="1"/>
</dbReference>
<dbReference type="Proteomes" id="UP000077266">
    <property type="component" value="Unassembled WGS sequence"/>
</dbReference>
<dbReference type="InterPro" id="IPR020843">
    <property type="entry name" value="ER"/>
</dbReference>
<protein>
    <submittedName>
        <fullName evidence="2">NAD(P)-binding protein</fullName>
    </submittedName>
</protein>
<dbReference type="GO" id="GO:0016491">
    <property type="term" value="F:oxidoreductase activity"/>
    <property type="evidence" value="ECO:0007669"/>
    <property type="project" value="InterPro"/>
</dbReference>
<feature type="non-terminal residue" evidence="2">
    <location>
        <position position="1"/>
    </location>
</feature>
<gene>
    <name evidence="2" type="ORF">EXIGLDRAFT_726035</name>
</gene>
<sequence>MPLPSTTKALVLRASSLTKDSIYHDARLESLPIPALKAGQVLVRVHAVSFNRRDYWIRRNLYPGIAMGSVLGSDFAGVVVAAADPRDALLGRRVFGYPSRGWDSAPDGPESPFGVVGGVKFPQFGTFSEHLVVDRDEVIESCSHLDDVQMSAWPLAGVTAWRAVVVHGIVGPGQNVLITGIGGGVAMVALQLCVALGAKVWVTSGDERKIAKAVELGAQGGVNYKSQDWPSQLQSKLGRGFLLDVVIDSAGGDICVKTLSILKHGAIIVCYGMTAVPVIKFTMREVMRNIQLKGSMMGSHKELREATEFIAKHRIVPVVSQVLDGLENAEEGFEALAKGSQMGKIVIKIRQPTTARL</sequence>
<dbReference type="FunFam" id="3.40.50.720:FF:000481">
    <property type="entry name" value="Alcohol dehydrogenase, variant"/>
    <property type="match status" value="1"/>
</dbReference>
<name>A0A165DWL8_EXIGL</name>
<proteinExistence type="predicted"/>
<dbReference type="AlphaFoldDB" id="A0A165DWL8"/>
<dbReference type="InParanoid" id="A0A165DWL8"/>
<dbReference type="EMBL" id="KV426185">
    <property type="protein sequence ID" value="KZV85528.1"/>
    <property type="molecule type" value="Genomic_DNA"/>
</dbReference>
<dbReference type="Pfam" id="PF08240">
    <property type="entry name" value="ADH_N"/>
    <property type="match status" value="1"/>
</dbReference>
<dbReference type="SMART" id="SM00829">
    <property type="entry name" value="PKS_ER"/>
    <property type="match status" value="1"/>
</dbReference>
<dbReference type="SUPFAM" id="SSF51735">
    <property type="entry name" value="NAD(P)-binding Rossmann-fold domains"/>
    <property type="match status" value="1"/>
</dbReference>
<dbReference type="PANTHER" id="PTHR45033">
    <property type="match status" value="1"/>
</dbReference>
<dbReference type="SUPFAM" id="SSF50129">
    <property type="entry name" value="GroES-like"/>
    <property type="match status" value="1"/>
</dbReference>
<dbReference type="InterPro" id="IPR036291">
    <property type="entry name" value="NAD(P)-bd_dom_sf"/>
</dbReference>
<dbReference type="InterPro" id="IPR013154">
    <property type="entry name" value="ADH-like_N"/>
</dbReference>
<feature type="domain" description="Enoyl reductase (ER)" evidence="1">
    <location>
        <begin position="26"/>
        <end position="347"/>
    </location>
</feature>
<accession>A0A165DWL8</accession>
<reference evidence="2 3" key="1">
    <citation type="journal article" date="2016" name="Mol. Biol. Evol.">
        <title>Comparative Genomics of Early-Diverging Mushroom-Forming Fungi Provides Insights into the Origins of Lignocellulose Decay Capabilities.</title>
        <authorList>
            <person name="Nagy L.G."/>
            <person name="Riley R."/>
            <person name="Tritt A."/>
            <person name="Adam C."/>
            <person name="Daum C."/>
            <person name="Floudas D."/>
            <person name="Sun H."/>
            <person name="Yadav J.S."/>
            <person name="Pangilinan J."/>
            <person name="Larsson K.H."/>
            <person name="Matsuura K."/>
            <person name="Barry K."/>
            <person name="Labutti K."/>
            <person name="Kuo R."/>
            <person name="Ohm R.A."/>
            <person name="Bhattacharya S.S."/>
            <person name="Shirouzu T."/>
            <person name="Yoshinaga Y."/>
            <person name="Martin F.M."/>
            <person name="Grigoriev I.V."/>
            <person name="Hibbett D.S."/>
        </authorList>
    </citation>
    <scope>NUCLEOTIDE SEQUENCE [LARGE SCALE GENOMIC DNA]</scope>
    <source>
        <strain evidence="2 3">HHB12029</strain>
    </source>
</reference>
<evidence type="ECO:0000259" key="1">
    <source>
        <dbReference type="SMART" id="SM00829"/>
    </source>
</evidence>
<dbReference type="InterPro" id="IPR052711">
    <property type="entry name" value="Zinc_ADH-like"/>
</dbReference>
<dbReference type="InterPro" id="IPR011032">
    <property type="entry name" value="GroES-like_sf"/>
</dbReference>
<evidence type="ECO:0000313" key="3">
    <source>
        <dbReference type="Proteomes" id="UP000077266"/>
    </source>
</evidence>
<dbReference type="Pfam" id="PF00107">
    <property type="entry name" value="ADH_zinc_N"/>
    <property type="match status" value="1"/>
</dbReference>
<dbReference type="OrthoDB" id="1706066at2759"/>
<dbReference type="InterPro" id="IPR013149">
    <property type="entry name" value="ADH-like_C"/>
</dbReference>
<dbReference type="PANTHER" id="PTHR45033:SF3">
    <property type="entry name" value="DEHYDROGENASE, PUTATIVE (AFU_ORTHOLOGUE AFUA_2G13270)-RELATED"/>
    <property type="match status" value="1"/>
</dbReference>
<keyword evidence="3" id="KW-1185">Reference proteome</keyword>